<dbReference type="AlphaFoldDB" id="X8J6S9"/>
<dbReference type="Gene3D" id="3.40.390.10">
    <property type="entry name" value="Collagenase (Catalytic Domain)"/>
    <property type="match status" value="1"/>
</dbReference>
<dbReference type="GO" id="GO:0004222">
    <property type="term" value="F:metalloendopeptidase activity"/>
    <property type="evidence" value="ECO:0007669"/>
    <property type="project" value="InterPro"/>
</dbReference>
<evidence type="ECO:0000313" key="3">
    <source>
        <dbReference type="EMBL" id="EUC57259.1"/>
    </source>
</evidence>
<dbReference type="InterPro" id="IPR024079">
    <property type="entry name" value="MetalloPept_cat_dom_sf"/>
</dbReference>
<feature type="non-terminal residue" evidence="3">
    <location>
        <position position="243"/>
    </location>
</feature>
<name>X8J6S9_9AGAM</name>
<reference evidence="4" key="1">
    <citation type="journal article" date="2014" name="Genome Announc.">
        <title>Draft genome sequence of the plant-pathogenic soil fungus Rhizoctonia solani anastomosis group 3 strain Rhs1AP.</title>
        <authorList>
            <person name="Cubeta M.A."/>
            <person name="Thomas E."/>
            <person name="Dean R.A."/>
            <person name="Jabaji S."/>
            <person name="Neate S.M."/>
            <person name="Tavantzis S."/>
            <person name="Toda T."/>
            <person name="Vilgalys R."/>
            <person name="Bharathan N."/>
            <person name="Fedorova-Abrams N."/>
            <person name="Pakala S.B."/>
            <person name="Pakala S.M."/>
            <person name="Zafar N."/>
            <person name="Joardar V."/>
            <person name="Losada L."/>
            <person name="Nierman W.C."/>
        </authorList>
    </citation>
    <scope>NUCLEOTIDE SEQUENCE [LARGE SCALE GENOMIC DNA]</scope>
    <source>
        <strain evidence="4">AG-3</strain>
    </source>
</reference>
<feature type="chain" id="PRO_5004987171" evidence="1">
    <location>
        <begin position="22"/>
        <end position="243"/>
    </location>
</feature>
<comment type="caution">
    <text evidence="3">The sequence shown here is derived from an EMBL/GenBank/DDBJ whole genome shotgun (WGS) entry which is preliminary data.</text>
</comment>
<organism evidence="3 4">
    <name type="scientific">Rhizoctonia solani AG-3 Rhs1AP</name>
    <dbReference type="NCBI Taxonomy" id="1086054"/>
    <lineage>
        <taxon>Eukaryota</taxon>
        <taxon>Fungi</taxon>
        <taxon>Dikarya</taxon>
        <taxon>Basidiomycota</taxon>
        <taxon>Agaricomycotina</taxon>
        <taxon>Agaricomycetes</taxon>
        <taxon>Cantharellales</taxon>
        <taxon>Ceratobasidiaceae</taxon>
        <taxon>Rhizoctonia</taxon>
    </lineage>
</organism>
<evidence type="ECO:0000259" key="2">
    <source>
        <dbReference type="Pfam" id="PF14521"/>
    </source>
</evidence>
<feature type="domain" description="Lysine-specific metallo-endopeptidase" evidence="2">
    <location>
        <begin position="105"/>
        <end position="228"/>
    </location>
</feature>
<evidence type="ECO:0000313" key="4">
    <source>
        <dbReference type="Proteomes" id="UP000030108"/>
    </source>
</evidence>
<sequence length="243" mass="26793">MSLTTTFKICLLAVFLTSVKGSPPLKPFNPSVGIANDAVDDAKTQEEIFSFKDAKAPSGAFTLSKLNYTGCAPDQGEEIVNTIKKAQSHASAARKLLGTYPKGLLYTRWFGKFNPTVYGYALQSSSRLSKLPAQWQYKCQSECPKGRDNTRLSYIRVQQPNIFNVCPDFWLTNSTLDMRVFNLIQEGACFIEVLGASYIEHGRNESMKLAAANPIGAGMNSDNHAFFITSVPGERIQKIKSSL</sequence>
<dbReference type="SUPFAM" id="SSF55486">
    <property type="entry name" value="Metalloproteases ('zincins'), catalytic domain"/>
    <property type="match status" value="1"/>
</dbReference>
<protein>
    <submittedName>
        <fullName evidence="3">Peptidyl-lys metalloendopeptidase, putative</fullName>
    </submittedName>
</protein>
<dbReference type="InterPro" id="IPR029463">
    <property type="entry name" value="Lys_MEP"/>
</dbReference>
<dbReference type="EMBL" id="JATN01000322">
    <property type="protein sequence ID" value="EUC57259.1"/>
    <property type="molecule type" value="Genomic_DNA"/>
</dbReference>
<dbReference type="Proteomes" id="UP000030108">
    <property type="component" value="Unassembled WGS sequence"/>
</dbReference>
<gene>
    <name evidence="3" type="ORF">RSOL_215750</name>
</gene>
<feature type="signal peptide" evidence="1">
    <location>
        <begin position="1"/>
        <end position="21"/>
    </location>
</feature>
<dbReference type="Pfam" id="PF14521">
    <property type="entry name" value="Aspzincin_M35"/>
    <property type="match status" value="1"/>
</dbReference>
<accession>X8J6S9</accession>
<evidence type="ECO:0000256" key="1">
    <source>
        <dbReference type="SAM" id="SignalP"/>
    </source>
</evidence>
<proteinExistence type="predicted"/>
<keyword evidence="1" id="KW-0732">Signal</keyword>